<dbReference type="Pfam" id="PF05163">
    <property type="entry name" value="DinB"/>
    <property type="match status" value="1"/>
</dbReference>
<evidence type="ECO:0000256" key="3">
    <source>
        <dbReference type="PIRSR" id="PIRSR607837-1"/>
    </source>
</evidence>
<accession>A0A557QY19</accession>
<dbReference type="EMBL" id="VMNK01000006">
    <property type="protein sequence ID" value="TVO57812.1"/>
    <property type="molecule type" value="Genomic_DNA"/>
</dbReference>
<dbReference type="RefSeq" id="WP_144309262.1">
    <property type="nucleotide sequence ID" value="NZ_VMNK01000006.1"/>
</dbReference>
<evidence type="ECO:0000256" key="1">
    <source>
        <dbReference type="ARBA" id="ARBA00008635"/>
    </source>
</evidence>
<dbReference type="InterPro" id="IPR007837">
    <property type="entry name" value="DinB"/>
</dbReference>
<name>A0A557QY19_9RHOO</name>
<dbReference type="SUPFAM" id="SSF109854">
    <property type="entry name" value="DinB/YfiT-like putative metalloenzymes"/>
    <property type="match status" value="1"/>
</dbReference>
<dbReference type="InterPro" id="IPR034660">
    <property type="entry name" value="DinB/YfiT-like"/>
</dbReference>
<dbReference type="AlphaFoldDB" id="A0A557QY19"/>
<evidence type="ECO:0000313" key="5">
    <source>
        <dbReference type="Proteomes" id="UP000319502"/>
    </source>
</evidence>
<comment type="similarity">
    <text evidence="1">Belongs to the DinB family.</text>
</comment>
<keyword evidence="5" id="KW-1185">Reference proteome</keyword>
<reference evidence="4 5" key="1">
    <citation type="submission" date="2019-07" db="EMBL/GenBank/DDBJ databases">
        <title>The pathways for chlorine oxyanion respiration interact through the shared metabolite chlorate.</title>
        <authorList>
            <person name="Barnum T.P."/>
            <person name="Cheng Y."/>
            <person name="Hill K.A."/>
            <person name="Lucas L.N."/>
            <person name="Carlson H.K."/>
            <person name="Coates J.D."/>
        </authorList>
    </citation>
    <scope>NUCLEOTIDE SEQUENCE [LARGE SCALE GENOMIC DNA]</scope>
    <source>
        <strain evidence="4 5">SFB-3</strain>
    </source>
</reference>
<comment type="caution">
    <text evidence="4">The sequence shown here is derived from an EMBL/GenBank/DDBJ whole genome shotgun (WGS) entry which is preliminary data.</text>
</comment>
<dbReference type="OrthoDB" id="9807509at2"/>
<proteinExistence type="inferred from homology"/>
<evidence type="ECO:0000256" key="2">
    <source>
        <dbReference type="ARBA" id="ARBA00022723"/>
    </source>
</evidence>
<evidence type="ECO:0000313" key="4">
    <source>
        <dbReference type="EMBL" id="TVO57812.1"/>
    </source>
</evidence>
<keyword evidence="2 3" id="KW-0479">Metal-binding</keyword>
<feature type="binding site" evidence="3">
    <location>
        <position position="146"/>
    </location>
    <ligand>
        <name>a divalent metal cation</name>
        <dbReference type="ChEBI" id="CHEBI:60240"/>
    </ligand>
</feature>
<feature type="binding site" evidence="3">
    <location>
        <position position="150"/>
    </location>
    <ligand>
        <name>a divalent metal cation</name>
        <dbReference type="ChEBI" id="CHEBI:60240"/>
    </ligand>
</feature>
<gene>
    <name evidence="4" type="ORF">FHP91_09115</name>
</gene>
<sequence>MDRIAHVRAMAHYNRWMNERLYAAAATLDHDALHADRGAFFGSLFGTLNHIVVADTVWLKRFATLPACLTTLAPLRDEPQPAALDAPRCPNLPALTAHREKLDALITDWASTLTDADLDAVLPYQNMRGIPATRNVFALLMHFFNHQTHHRGQATTLLSQSGVDMGATDLLLLIPDLNDPPVATP</sequence>
<dbReference type="PANTHER" id="PTHR37302">
    <property type="entry name" value="SLR1116 PROTEIN"/>
    <property type="match status" value="1"/>
</dbReference>
<dbReference type="GO" id="GO:0046872">
    <property type="term" value="F:metal ion binding"/>
    <property type="evidence" value="ECO:0007669"/>
    <property type="project" value="UniProtKB-KW"/>
</dbReference>
<protein>
    <submittedName>
        <fullName evidence="4">Damage-inducible protein DinB</fullName>
    </submittedName>
</protein>
<dbReference type="Proteomes" id="UP000319502">
    <property type="component" value="Unassembled WGS sequence"/>
</dbReference>
<feature type="binding site" evidence="3">
    <location>
        <position position="50"/>
    </location>
    <ligand>
        <name>a divalent metal cation</name>
        <dbReference type="ChEBI" id="CHEBI:60240"/>
    </ligand>
</feature>
<dbReference type="PANTHER" id="PTHR37302:SF1">
    <property type="entry name" value="PROTEIN DINB"/>
    <property type="match status" value="1"/>
</dbReference>
<dbReference type="Gene3D" id="1.20.120.450">
    <property type="entry name" value="dinb family like domain"/>
    <property type="match status" value="1"/>
</dbReference>
<organism evidence="4 5">
    <name type="scientific">Denitromonas halophila</name>
    <dbReference type="NCBI Taxonomy" id="1629404"/>
    <lineage>
        <taxon>Bacteria</taxon>
        <taxon>Pseudomonadati</taxon>
        <taxon>Pseudomonadota</taxon>
        <taxon>Betaproteobacteria</taxon>
        <taxon>Rhodocyclales</taxon>
        <taxon>Zoogloeaceae</taxon>
        <taxon>Denitromonas</taxon>
    </lineage>
</organism>